<dbReference type="Gene3D" id="3.40.50.2300">
    <property type="match status" value="2"/>
</dbReference>
<evidence type="ECO:0000313" key="4">
    <source>
        <dbReference type="Proteomes" id="UP000473325"/>
    </source>
</evidence>
<keyword evidence="1" id="KW-0732">Signal</keyword>
<reference evidence="3 4" key="1">
    <citation type="submission" date="2019-12" db="EMBL/GenBank/DDBJ databases">
        <authorList>
            <person name="Kun Z."/>
        </authorList>
    </citation>
    <scope>NUCLEOTIDE SEQUENCE [LARGE SCALE GENOMIC DNA]</scope>
    <source>
        <strain evidence="3 4">YIM 123512</strain>
    </source>
</reference>
<dbReference type="InterPro" id="IPR028082">
    <property type="entry name" value="Peripla_BP_I"/>
</dbReference>
<dbReference type="RefSeq" id="WP_160874544.1">
    <property type="nucleotide sequence ID" value="NZ_WUEK01000001.1"/>
</dbReference>
<gene>
    <name evidence="3" type="ORF">GRQ65_01860</name>
</gene>
<dbReference type="Pfam" id="PF13407">
    <property type="entry name" value="Peripla_BP_4"/>
    <property type="match status" value="1"/>
</dbReference>
<name>A0A6L7ELW5_9ACTN</name>
<feature type="chain" id="PRO_5038712797" evidence="1">
    <location>
        <begin position="25"/>
        <end position="387"/>
    </location>
</feature>
<sequence>MRHTSMPALRGVALVGVVLGTMLAAGCSSGSSEAGDTGAAAATSDEAKQALEAAYAGDTGTPPTVATTPKSGVNAWVISCGEQVPSCATPTAGIVEAAEAVGWTAKVCDGQLNPDGWATCVDQATTAGADVVFPVGIDCASIQEPFTQAKAAGVAIVGAGGADCAATGGESVFDSERLQLPDTTIEEYWKKAGATVADYLIGSTDAKAKVIEYKFTSPLWGPWLSEGFETQLATCGDCEIVGSVDISNDDFAGTAAVDKFAAGLQKYPDANAVYVPVGGWMPTGFGAAVKASGRDQDLVVASGFGDAAAMDLIRDDGGLDAALGYATEWGSYGSVDTAIRVLNGEEPQVEGDGFQVVDADHNMPASGDYVGGDVDFKAEYLKLWGVS</sequence>
<feature type="domain" description="Periplasmic binding protein" evidence="2">
    <location>
        <begin position="90"/>
        <end position="346"/>
    </location>
</feature>
<evidence type="ECO:0000259" key="2">
    <source>
        <dbReference type="Pfam" id="PF13407"/>
    </source>
</evidence>
<dbReference type="Proteomes" id="UP000473325">
    <property type="component" value="Unassembled WGS sequence"/>
</dbReference>
<dbReference type="InterPro" id="IPR025997">
    <property type="entry name" value="SBP_2_dom"/>
</dbReference>
<feature type="signal peptide" evidence="1">
    <location>
        <begin position="1"/>
        <end position="24"/>
    </location>
</feature>
<accession>A0A6L7ELW5</accession>
<proteinExistence type="predicted"/>
<protein>
    <submittedName>
        <fullName evidence="3">Substrate-binding domain-containing protein</fullName>
    </submittedName>
</protein>
<organism evidence="3 4">
    <name type="scientific">Nocardioides flavescens</name>
    <dbReference type="NCBI Taxonomy" id="2691959"/>
    <lineage>
        <taxon>Bacteria</taxon>
        <taxon>Bacillati</taxon>
        <taxon>Actinomycetota</taxon>
        <taxon>Actinomycetes</taxon>
        <taxon>Propionibacteriales</taxon>
        <taxon>Nocardioidaceae</taxon>
        <taxon>Nocardioides</taxon>
    </lineage>
</organism>
<evidence type="ECO:0000256" key="1">
    <source>
        <dbReference type="SAM" id="SignalP"/>
    </source>
</evidence>
<dbReference type="PROSITE" id="PS51257">
    <property type="entry name" value="PROKAR_LIPOPROTEIN"/>
    <property type="match status" value="1"/>
</dbReference>
<dbReference type="SUPFAM" id="SSF53822">
    <property type="entry name" value="Periplasmic binding protein-like I"/>
    <property type="match status" value="1"/>
</dbReference>
<keyword evidence="4" id="KW-1185">Reference proteome</keyword>
<evidence type="ECO:0000313" key="3">
    <source>
        <dbReference type="EMBL" id="MXG88293.1"/>
    </source>
</evidence>
<dbReference type="AlphaFoldDB" id="A0A6L7ELW5"/>
<dbReference type="EMBL" id="WUEK01000001">
    <property type="protein sequence ID" value="MXG88293.1"/>
    <property type="molecule type" value="Genomic_DNA"/>
</dbReference>
<comment type="caution">
    <text evidence="3">The sequence shown here is derived from an EMBL/GenBank/DDBJ whole genome shotgun (WGS) entry which is preliminary data.</text>
</comment>